<dbReference type="EMBL" id="JAATOP010000001">
    <property type="protein sequence ID" value="NIY71342.1"/>
    <property type="molecule type" value="Genomic_DNA"/>
</dbReference>
<evidence type="ECO:0000313" key="2">
    <source>
        <dbReference type="Proteomes" id="UP000709466"/>
    </source>
</evidence>
<sequence>MRKKGLKVSMGKTGFHFWQVKIGRTPAPSIRVMNYDFRPNTGKRPFSQALLNVSAIGDAQKRPTISAEEAALVVEVEAEMIQPPVQEQRRPSLSLVT</sequence>
<organism evidence="1 2">
    <name type="scientific">Marivivens donghaensis</name>
    <dbReference type="NCBI Taxonomy" id="1699413"/>
    <lineage>
        <taxon>Bacteria</taxon>
        <taxon>Pseudomonadati</taxon>
        <taxon>Pseudomonadota</taxon>
        <taxon>Alphaproteobacteria</taxon>
        <taxon>Rhodobacterales</taxon>
        <taxon>Paracoccaceae</taxon>
        <taxon>Marivivens group</taxon>
        <taxon>Marivivens</taxon>
    </lineage>
</organism>
<comment type="caution">
    <text evidence="1">The sequence shown here is derived from an EMBL/GenBank/DDBJ whole genome shotgun (WGS) entry which is preliminary data.</text>
</comment>
<name>A0ABX0VVT7_9RHOB</name>
<accession>A0ABX0VVT7</accession>
<reference evidence="1 2" key="1">
    <citation type="submission" date="2020-03" db="EMBL/GenBank/DDBJ databases">
        <title>Bacterial isolates of synthetic phycosphere.</title>
        <authorList>
            <person name="Fu H."/>
            <person name="Moran M.A."/>
        </authorList>
    </citation>
    <scope>NUCLEOTIDE SEQUENCE [LARGE SCALE GENOMIC DNA]</scope>
    <source>
        <strain evidence="1 2">HF1</strain>
    </source>
</reference>
<protein>
    <submittedName>
        <fullName evidence="1">Uncharacterized protein</fullName>
    </submittedName>
</protein>
<keyword evidence="2" id="KW-1185">Reference proteome</keyword>
<evidence type="ECO:0000313" key="1">
    <source>
        <dbReference type="EMBL" id="NIY71342.1"/>
    </source>
</evidence>
<proteinExistence type="predicted"/>
<dbReference type="RefSeq" id="WP_167636218.1">
    <property type="nucleotide sequence ID" value="NZ_JAATOP010000001.1"/>
</dbReference>
<dbReference type="Proteomes" id="UP000709466">
    <property type="component" value="Unassembled WGS sequence"/>
</dbReference>
<gene>
    <name evidence="1" type="ORF">HCZ30_02715</name>
</gene>